<accession>A0A7Z8Y8Y1</accession>
<dbReference type="EMBL" id="UYIO01000001">
    <property type="protein sequence ID" value="VDG76184.1"/>
    <property type="molecule type" value="Genomic_DNA"/>
</dbReference>
<reference evidence="1 2" key="1">
    <citation type="submission" date="2018-11" db="EMBL/GenBank/DDBJ databases">
        <authorList>
            <consortium name="Pathogen Informatics"/>
        </authorList>
    </citation>
    <scope>NUCLEOTIDE SEQUENCE [LARGE SCALE GENOMIC DNA]</scope>
    <source>
        <strain evidence="1 2">NCTC10327</strain>
    </source>
</reference>
<protein>
    <submittedName>
        <fullName evidence="1">Endodeoxyribonuclease RusA</fullName>
    </submittedName>
</protein>
<gene>
    <name evidence="1" type="ORF">NCTC10327_00847</name>
</gene>
<sequence length="140" mass="15909">MAAPETTDNNTARRITFTVPREWWISANSRMHWANRAARTRTLRGYARLETRRQNLTRVNPPVRVVAHIGYPTRRKADPANAAPTVKALIDGLTDAGVWPDDSSEYLIGPDFRRDPDPAGKGTYRVRLEIITIDKETGRR</sequence>
<evidence type="ECO:0000313" key="1">
    <source>
        <dbReference type="EMBL" id="VDG76184.1"/>
    </source>
</evidence>
<name>A0A7Z8Y8Y1_9ACTO</name>
<dbReference type="InterPro" id="IPR036614">
    <property type="entry name" value="RusA-like_sf"/>
</dbReference>
<dbReference type="GO" id="GO:0006310">
    <property type="term" value="P:DNA recombination"/>
    <property type="evidence" value="ECO:0007669"/>
    <property type="project" value="InterPro"/>
</dbReference>
<dbReference type="Gene3D" id="3.30.1330.70">
    <property type="entry name" value="Holliday junction resolvase RusA"/>
    <property type="match status" value="1"/>
</dbReference>
<proteinExistence type="predicted"/>
<dbReference type="GO" id="GO:0006281">
    <property type="term" value="P:DNA repair"/>
    <property type="evidence" value="ECO:0007669"/>
    <property type="project" value="InterPro"/>
</dbReference>
<comment type="caution">
    <text evidence="1">The sequence shown here is derived from an EMBL/GenBank/DDBJ whole genome shotgun (WGS) entry which is preliminary data.</text>
</comment>
<organism evidence="1 2">
    <name type="scientific">Actinobaculum suis</name>
    <dbReference type="NCBI Taxonomy" id="1657"/>
    <lineage>
        <taxon>Bacteria</taxon>
        <taxon>Bacillati</taxon>
        <taxon>Actinomycetota</taxon>
        <taxon>Actinomycetes</taxon>
        <taxon>Actinomycetales</taxon>
        <taxon>Actinomycetaceae</taxon>
        <taxon>Actinobaculum</taxon>
    </lineage>
</organism>
<dbReference type="Proteomes" id="UP000269974">
    <property type="component" value="Unassembled WGS sequence"/>
</dbReference>
<dbReference type="GO" id="GO:0000287">
    <property type="term" value="F:magnesium ion binding"/>
    <property type="evidence" value="ECO:0007669"/>
    <property type="project" value="InterPro"/>
</dbReference>
<evidence type="ECO:0000313" key="2">
    <source>
        <dbReference type="Proteomes" id="UP000269974"/>
    </source>
</evidence>
<dbReference type="SUPFAM" id="SSF103084">
    <property type="entry name" value="Holliday junction resolvase RusA"/>
    <property type="match status" value="1"/>
</dbReference>
<dbReference type="AlphaFoldDB" id="A0A7Z8Y8Y1"/>